<evidence type="ECO:0000256" key="1">
    <source>
        <dbReference type="SAM" id="MobiDB-lite"/>
    </source>
</evidence>
<reference evidence="2" key="1">
    <citation type="journal article" date="2020" name="Nature">
        <title>Giant virus diversity and host interactions through global metagenomics.</title>
        <authorList>
            <person name="Schulz F."/>
            <person name="Roux S."/>
            <person name="Paez-Espino D."/>
            <person name="Jungbluth S."/>
            <person name="Walsh D.A."/>
            <person name="Denef V.J."/>
            <person name="McMahon K.D."/>
            <person name="Konstantinidis K.T."/>
            <person name="Eloe-Fadrosh E.A."/>
            <person name="Kyrpides N.C."/>
            <person name="Woyke T."/>
        </authorList>
    </citation>
    <scope>NUCLEOTIDE SEQUENCE</scope>
    <source>
        <strain evidence="2">GVMAG-M-3300023174-92</strain>
    </source>
</reference>
<accession>A0A6C0DW78</accession>
<name>A0A6C0DW78_9ZZZZ</name>
<sequence>MKCCLSVVLILFIVLSQLMYVYLYSANRCIEGLMPNYITNFVDKESATYSVYEAQNKANDIRNNEIIAYNNAVTAQYNREMFNYVTYYLNDYYPNVVLKNYYDWQKNVYQPDYNEWKKCDKKVIKPRKGCGGRPRDPGQPVAIPGPRNPPLKQTTKYTFPDWVPPIRKGIEEIEEMINIGKQVPRANEYDQTKTAINDMINIITDESKTPFLKGIGISVGIKNAFPQFINENENIIYDYNYNSHESLVEDLSPENKLKSYGIMFTIVNIREHLTKLYDNPGDAGFLYDVNRELFEYTISEYIRQINTQLTALQEIYNKI</sequence>
<dbReference type="EMBL" id="MN739688">
    <property type="protein sequence ID" value="QHT21216.1"/>
    <property type="molecule type" value="Genomic_DNA"/>
</dbReference>
<protein>
    <submittedName>
        <fullName evidence="2">Uncharacterized protein</fullName>
    </submittedName>
</protein>
<organism evidence="2">
    <name type="scientific">viral metagenome</name>
    <dbReference type="NCBI Taxonomy" id="1070528"/>
    <lineage>
        <taxon>unclassified sequences</taxon>
        <taxon>metagenomes</taxon>
        <taxon>organismal metagenomes</taxon>
    </lineage>
</organism>
<dbReference type="AlphaFoldDB" id="A0A6C0DW78"/>
<evidence type="ECO:0000313" key="2">
    <source>
        <dbReference type="EMBL" id="QHT21216.1"/>
    </source>
</evidence>
<proteinExistence type="predicted"/>
<feature type="region of interest" description="Disordered" evidence="1">
    <location>
        <begin position="127"/>
        <end position="154"/>
    </location>
</feature>